<accession>A0A1H9KR16</accession>
<dbReference type="InterPro" id="IPR005883">
    <property type="entry name" value="PilM"/>
</dbReference>
<dbReference type="RefSeq" id="WP_089746548.1">
    <property type="nucleotide sequence ID" value="NZ_FOGF01000015.1"/>
</dbReference>
<dbReference type="EMBL" id="FOGF01000015">
    <property type="protein sequence ID" value="SER01552.1"/>
    <property type="molecule type" value="Genomic_DNA"/>
</dbReference>
<dbReference type="Pfam" id="PF11104">
    <property type="entry name" value="PilM_2"/>
    <property type="match status" value="1"/>
</dbReference>
<dbReference type="STRING" id="137733.SAMN05421767_11511"/>
<keyword evidence="2" id="KW-1185">Reference proteome</keyword>
<protein>
    <submittedName>
        <fullName evidence="1">Type IV pilus assembly protein PilM</fullName>
    </submittedName>
</protein>
<gene>
    <name evidence="1" type="ORF">SAMN05421767_11511</name>
</gene>
<dbReference type="SUPFAM" id="SSF53067">
    <property type="entry name" value="Actin-like ATPase domain"/>
    <property type="match status" value="2"/>
</dbReference>
<name>A0A1H9KR16_9LACT</name>
<evidence type="ECO:0000313" key="2">
    <source>
        <dbReference type="Proteomes" id="UP000198556"/>
    </source>
</evidence>
<dbReference type="Gene3D" id="3.30.420.40">
    <property type="match status" value="2"/>
</dbReference>
<sequence>MAKKIVGIEIGNHTLELAICVNGKPQKFIQAELPDNMVRDNQIVSYDAMADFIRETFKEHRINCKKVALTLPDRKLLVRRLNMPLMTISQLKVNLPYEFKMYITGSKDQYVYDYAVIDVQQDEKNPKIGEMDLLAIAVERELLEAYQAMFRRAGLKLAVLMPECLAIKNIIDHYEERNGITGKHDYAVMDLGAETIIIQFFSEGEYDITRTMEFGCYNFIAQAAEINEVDIHIAHLDYEANRQNIQYHERLMPMYDQVAIEIMRIMNFYLYNHAGSDLENVYICGGGTNIKPLVESITRSVDLNVKSIKELFSNDVMSMDELELCPQLLGMVLE</sequence>
<dbReference type="Gene3D" id="3.30.1490.300">
    <property type="match status" value="1"/>
</dbReference>
<dbReference type="OrthoDB" id="2690797at2"/>
<proteinExistence type="predicted"/>
<dbReference type="PANTHER" id="PTHR32432">
    <property type="entry name" value="CELL DIVISION PROTEIN FTSA-RELATED"/>
    <property type="match status" value="1"/>
</dbReference>
<dbReference type="AlphaFoldDB" id="A0A1H9KR16"/>
<reference evidence="1 2" key="1">
    <citation type="submission" date="2016-10" db="EMBL/GenBank/DDBJ databases">
        <authorList>
            <person name="de Groot N.N."/>
        </authorList>
    </citation>
    <scope>NUCLEOTIDE SEQUENCE [LARGE SCALE GENOMIC DNA]</scope>
    <source>
        <strain evidence="1 2">DSM 15827</strain>
    </source>
</reference>
<organism evidence="1 2">
    <name type="scientific">Granulicatella balaenopterae</name>
    <dbReference type="NCBI Taxonomy" id="137733"/>
    <lineage>
        <taxon>Bacteria</taxon>
        <taxon>Bacillati</taxon>
        <taxon>Bacillota</taxon>
        <taxon>Bacilli</taxon>
        <taxon>Lactobacillales</taxon>
        <taxon>Carnobacteriaceae</taxon>
        <taxon>Granulicatella</taxon>
    </lineage>
</organism>
<evidence type="ECO:0000313" key="1">
    <source>
        <dbReference type="EMBL" id="SER01552.1"/>
    </source>
</evidence>
<dbReference type="CDD" id="cd24049">
    <property type="entry name" value="ASKHA_NBD_PilM"/>
    <property type="match status" value="1"/>
</dbReference>
<dbReference type="PANTHER" id="PTHR32432:SF3">
    <property type="entry name" value="ETHANOLAMINE UTILIZATION PROTEIN EUTJ"/>
    <property type="match status" value="1"/>
</dbReference>
<dbReference type="InterPro" id="IPR050696">
    <property type="entry name" value="FtsA/MreB"/>
</dbReference>
<dbReference type="InterPro" id="IPR043129">
    <property type="entry name" value="ATPase_NBD"/>
</dbReference>
<dbReference type="Proteomes" id="UP000198556">
    <property type="component" value="Unassembled WGS sequence"/>
</dbReference>